<dbReference type="AlphaFoldDB" id="A0A1T4WRI0"/>
<organism evidence="2 3">
    <name type="scientific">Thiothrix eikelboomii</name>
    <dbReference type="NCBI Taxonomy" id="92487"/>
    <lineage>
        <taxon>Bacteria</taxon>
        <taxon>Pseudomonadati</taxon>
        <taxon>Pseudomonadota</taxon>
        <taxon>Gammaproteobacteria</taxon>
        <taxon>Thiotrichales</taxon>
        <taxon>Thiotrichaceae</taxon>
        <taxon>Thiothrix</taxon>
    </lineage>
</organism>
<dbReference type="PANTHER" id="PTHR40278:SF1">
    <property type="entry name" value="DNA UTILIZATION PROTEIN HOFN"/>
    <property type="match status" value="1"/>
</dbReference>
<evidence type="ECO:0000313" key="2">
    <source>
        <dbReference type="EMBL" id="SKA79926.1"/>
    </source>
</evidence>
<dbReference type="PANTHER" id="PTHR40278">
    <property type="entry name" value="DNA UTILIZATION PROTEIN HOFN"/>
    <property type="match status" value="1"/>
</dbReference>
<accession>A0A1T4WRI0</accession>
<dbReference type="InterPro" id="IPR007813">
    <property type="entry name" value="PilN"/>
</dbReference>
<dbReference type="Pfam" id="PF05137">
    <property type="entry name" value="PilN"/>
    <property type="match status" value="1"/>
</dbReference>
<dbReference type="EMBL" id="FUYB01000008">
    <property type="protein sequence ID" value="SKA79926.1"/>
    <property type="molecule type" value="Genomic_DNA"/>
</dbReference>
<name>A0A1T4WRI0_9GAMM</name>
<keyword evidence="1" id="KW-0812">Transmembrane</keyword>
<dbReference type="Proteomes" id="UP000190460">
    <property type="component" value="Unassembled WGS sequence"/>
</dbReference>
<keyword evidence="3" id="KW-1185">Reference proteome</keyword>
<evidence type="ECO:0000256" key="1">
    <source>
        <dbReference type="SAM" id="Phobius"/>
    </source>
</evidence>
<reference evidence="2 3" key="1">
    <citation type="submission" date="2017-02" db="EMBL/GenBank/DDBJ databases">
        <authorList>
            <person name="Peterson S.W."/>
        </authorList>
    </citation>
    <scope>NUCLEOTIDE SEQUENCE [LARGE SCALE GENOMIC DNA]</scope>
    <source>
        <strain evidence="2 3">ATCC 49788</strain>
    </source>
</reference>
<keyword evidence="1" id="KW-1133">Transmembrane helix</keyword>
<sequence length="347" mass="38984">MIIAKLKQFVSWWGESLYRGLPSSVRSLFRASQPSLNLYMVNERLALSWQQEGKRREWGEYTLDSSFDFARIAKKVAGRRNYQLRLELDERQALHLQHTFPEGVQDNIKQVVGYQLDRITPFSLDTAYFDAKVAKHDKANKLVVADIYVSPKVHIEQYLAKLRALGVPEIKLISALASSTQLTKGLGTTTIAPMPASLVPFYAFILVLIASLAAPIVYKERRLGQIEAAIASLQQTAAAQMEVRDQLLAAEETLSFIGEKRKTAPVMLDVVEHLSAEIPPHTWVERLEINGNQVQIRGESEQALSLIDTLEISPYFEAVSFKSPVTRNPNSGKDKFHLQANVEAAHE</sequence>
<protein>
    <submittedName>
        <fullName evidence="2">Tfp pilus assembly protein PilN</fullName>
    </submittedName>
</protein>
<keyword evidence="1" id="KW-0472">Membrane</keyword>
<dbReference type="RefSeq" id="WP_078922533.1">
    <property type="nucleotide sequence ID" value="NZ_FUYB01000008.1"/>
</dbReference>
<dbReference type="OrthoDB" id="5621075at2"/>
<dbReference type="STRING" id="92487.SAMN02745130_02074"/>
<proteinExistence type="predicted"/>
<feature type="transmembrane region" description="Helical" evidence="1">
    <location>
        <begin position="199"/>
        <end position="218"/>
    </location>
</feature>
<gene>
    <name evidence="2" type="ORF">SAMN02745130_02074</name>
</gene>
<dbReference type="InterPro" id="IPR052534">
    <property type="entry name" value="Extracell_DNA_Util/SecSys_Comp"/>
</dbReference>
<evidence type="ECO:0000313" key="3">
    <source>
        <dbReference type="Proteomes" id="UP000190460"/>
    </source>
</evidence>